<keyword evidence="4 5" id="KW-0472">Membrane</keyword>
<dbReference type="VEuPathDB" id="TriTrypDB:LMJLV39_180009400"/>
<evidence type="ECO:0000256" key="4">
    <source>
        <dbReference type="ARBA" id="ARBA00023136"/>
    </source>
</evidence>
<dbReference type="GO" id="GO:0005737">
    <property type="term" value="C:cytoplasm"/>
    <property type="evidence" value="ECO:0000266"/>
    <property type="project" value="GeneDB"/>
</dbReference>
<dbReference type="OMA" id="KLSPMQW"/>
<feature type="transmembrane region" description="Helical" evidence="5">
    <location>
        <begin position="317"/>
        <end position="336"/>
    </location>
</feature>
<dbReference type="Pfam" id="PF04142">
    <property type="entry name" value="Nuc_sug_transp"/>
    <property type="match status" value="2"/>
</dbReference>
<evidence type="ECO:0000256" key="5">
    <source>
        <dbReference type="SAM" id="Phobius"/>
    </source>
</evidence>
<comment type="subcellular location">
    <subcellularLocation>
        <location evidence="1">Membrane</location>
        <topology evidence="1">Multi-pass membrane protein</topology>
    </subcellularLocation>
</comment>
<dbReference type="HOGENOM" id="CLU_486144_0_0_1"/>
<evidence type="ECO:0000313" key="8">
    <source>
        <dbReference type="Proteomes" id="UP000000542"/>
    </source>
</evidence>
<dbReference type="VEuPathDB" id="TriTrypDB:LMJSD75_180009300"/>
<accession>Q4QE02</accession>
<dbReference type="Proteomes" id="UP000000542">
    <property type="component" value="Chromosome 18"/>
</dbReference>
<reference evidence="7 8" key="2">
    <citation type="journal article" date="2005" name="Science">
        <title>The genome of the kinetoplastid parasite, Leishmania major.</title>
        <authorList>
            <person name="Ivens A.C."/>
            <person name="Peacock C.S."/>
            <person name="Worthey E.A."/>
            <person name="Murphy L."/>
            <person name="Aggarwal G."/>
            <person name="Berriman M."/>
            <person name="Sisk E."/>
            <person name="Rajandream M.A."/>
            <person name="Adlem E."/>
            <person name="Aert R."/>
            <person name="Anupama A."/>
            <person name="Apostolou Z."/>
            <person name="Attipoe P."/>
            <person name="Bason N."/>
            <person name="Bauser C."/>
            <person name="Beck A."/>
            <person name="Beverley S.M."/>
            <person name="Bianchettin G."/>
            <person name="Borzym K."/>
            <person name="Bothe G."/>
            <person name="Bruschi C.V."/>
            <person name="Collins M."/>
            <person name="Cadag E."/>
            <person name="Ciarloni L."/>
            <person name="Clayton C."/>
            <person name="Coulson R.M."/>
            <person name="Cronin A."/>
            <person name="Cruz A.K."/>
            <person name="Davies R.M."/>
            <person name="De Gaudenzi J."/>
            <person name="Dobson D.E."/>
            <person name="Duesterhoeft A."/>
            <person name="Fazelina G."/>
            <person name="Fosker N."/>
            <person name="Frasch A.C."/>
            <person name="Fraser A."/>
            <person name="Fuchs M."/>
            <person name="Gabel C."/>
            <person name="Goble A."/>
            <person name="Goffeau A."/>
            <person name="Harris D."/>
            <person name="Hertz-Fowler C."/>
            <person name="Hilbert H."/>
            <person name="Horn D."/>
            <person name="Huang Y."/>
            <person name="Klages S."/>
            <person name="Knights A."/>
            <person name="Kube M."/>
            <person name="Larke N."/>
            <person name="Litvin L."/>
            <person name="Lord A."/>
            <person name="Louie T."/>
            <person name="Marra M."/>
            <person name="Masuy D."/>
            <person name="Matthews K."/>
            <person name="Michaeli S."/>
            <person name="Mottram J.C."/>
            <person name="Muller-Auer S."/>
            <person name="Munden H."/>
            <person name="Nelson S."/>
            <person name="Norbertczak H."/>
            <person name="Oliver K."/>
            <person name="O'neil S."/>
            <person name="Pentony M."/>
            <person name="Pohl T.M."/>
            <person name="Price C."/>
            <person name="Purnelle B."/>
            <person name="Quail M.A."/>
            <person name="Rabbinowitsch E."/>
            <person name="Reinhardt R."/>
            <person name="Rieger M."/>
            <person name="Rinta J."/>
            <person name="Robben J."/>
            <person name="Robertson L."/>
            <person name="Ruiz J.C."/>
            <person name="Rutter S."/>
            <person name="Saunders D."/>
            <person name="Schafer M."/>
            <person name="Schein J."/>
            <person name="Schwartz D.C."/>
            <person name="Seeger K."/>
            <person name="Seyler A."/>
            <person name="Sharp S."/>
            <person name="Shin H."/>
            <person name="Sivam D."/>
            <person name="Squares R."/>
            <person name="Squares S."/>
            <person name="Tosato V."/>
            <person name="Vogt C."/>
            <person name="Volckaert G."/>
            <person name="Wambutt R."/>
            <person name="Warren T."/>
            <person name="Wedler H."/>
            <person name="Woodward J."/>
            <person name="Zhou S."/>
            <person name="Zimmermann W."/>
            <person name="Smith D.F."/>
            <person name="Blackwell J.M."/>
            <person name="Stuart K.D."/>
            <person name="Barrell B."/>
            <person name="Myler P.J."/>
        </authorList>
    </citation>
    <scope>NUCLEOTIDE SEQUENCE [LARGE SCALE GENOMIC DNA]</scope>
    <source>
        <strain evidence="7">Friedlin</strain>
        <strain evidence="8">MHOM/IL/81/Friedlin</strain>
    </source>
</reference>
<feature type="transmembrane region" description="Helical" evidence="5">
    <location>
        <begin position="378"/>
        <end position="400"/>
    </location>
</feature>
<dbReference type="PANTHER" id="PTHR10231">
    <property type="entry name" value="NUCLEOTIDE-SUGAR TRANSMEMBRANE TRANSPORTER"/>
    <property type="match status" value="1"/>
</dbReference>
<dbReference type="RefSeq" id="XP_001682446.1">
    <property type="nucleotide sequence ID" value="XM_001682394.1"/>
</dbReference>
<dbReference type="EMBL" id="AY491009">
    <property type="protein sequence ID" value="AAS75124.1"/>
    <property type="molecule type" value="Genomic_DNA"/>
</dbReference>
<evidence type="ECO:0000313" key="7">
    <source>
        <dbReference type="EMBL" id="CAJ03561.1"/>
    </source>
</evidence>
<accession>Q5QHQ6</accession>
<dbReference type="GO" id="GO:0000139">
    <property type="term" value="C:Golgi membrane"/>
    <property type="evidence" value="ECO:0000316"/>
    <property type="project" value="GeneDB"/>
</dbReference>
<feature type="transmembrane region" description="Helical" evidence="5">
    <location>
        <begin position="511"/>
        <end position="531"/>
    </location>
</feature>
<dbReference type="AlphaFoldDB" id="Q5QHQ6"/>
<dbReference type="InterPro" id="IPR007271">
    <property type="entry name" value="Nuc_sug_transpt"/>
</dbReference>
<reference evidence="7" key="4">
    <citation type="submission" date="2011-01" db="EMBL/GenBank/DDBJ databases">
        <authorList>
            <person name="Aslett M."/>
        </authorList>
    </citation>
    <scope>NUCLEOTIDE SEQUENCE</scope>
    <source>
        <strain evidence="7">Friedlin</strain>
    </source>
</reference>
<dbReference type="SUPFAM" id="SSF103481">
    <property type="entry name" value="Multidrug resistance efflux transporter EmrE"/>
    <property type="match status" value="1"/>
</dbReference>
<keyword evidence="3 5" id="KW-1133">Transmembrane helix</keyword>
<dbReference type="GO" id="GO:0055085">
    <property type="term" value="P:transmembrane transport"/>
    <property type="evidence" value="ECO:0000318"/>
    <property type="project" value="GO_Central"/>
</dbReference>
<keyword evidence="2 5" id="KW-0812">Transmembrane</keyword>
<evidence type="ECO:0000313" key="6">
    <source>
        <dbReference type="EMBL" id="AAS75124.1"/>
    </source>
</evidence>
<organism evidence="6">
    <name type="scientific">Leishmania major</name>
    <dbReference type="NCBI Taxonomy" id="5664"/>
    <lineage>
        <taxon>Eukaryota</taxon>
        <taxon>Discoba</taxon>
        <taxon>Euglenozoa</taxon>
        <taxon>Kinetoplastea</taxon>
        <taxon>Metakinetoplastina</taxon>
        <taxon>Trypanosomatida</taxon>
        <taxon>Trypanosomatidae</taxon>
        <taxon>Leishmaniinae</taxon>
        <taxon>Leishmania</taxon>
    </lineage>
</organism>
<feature type="transmembrane region" description="Helical" evidence="5">
    <location>
        <begin position="6"/>
        <end position="27"/>
    </location>
</feature>
<feature type="transmembrane region" description="Helical" evidence="5">
    <location>
        <begin position="420"/>
        <end position="440"/>
    </location>
</feature>
<gene>
    <name evidence="6" type="primary">LPG5B</name>
    <name evidence="7" type="ORF">LMJF_18_0400</name>
</gene>
<dbReference type="FunCoup" id="Q5QHQ6">
    <property type="interactions" value="34"/>
</dbReference>
<protein>
    <submittedName>
        <fullName evidence="6">LPG5B protein</fullName>
    </submittedName>
    <submittedName>
        <fullName evidence="7">UDP-galactose transporter</fullName>
    </submittedName>
</protein>
<dbReference type="eggNOG" id="KOG2234">
    <property type="taxonomic scope" value="Eukaryota"/>
</dbReference>
<dbReference type="InParanoid" id="Q5QHQ6"/>
<reference evidence="6" key="1">
    <citation type="submission" date="2003-11" db="EMBL/GenBank/DDBJ databases">
        <title>A family of nucleotide sugar transporter sequences in Leishmania major.</title>
        <authorList>
            <person name="Capul A.A."/>
            <person name="Beverley S.M."/>
        </authorList>
    </citation>
    <scope>NUCLEOTIDE SEQUENCE</scope>
    <source>
        <strain evidence="6">Freidlin V1</strain>
    </source>
</reference>
<feature type="transmembrane region" description="Helical" evidence="5">
    <location>
        <begin position="538"/>
        <end position="557"/>
    </location>
</feature>
<evidence type="ECO:0000256" key="3">
    <source>
        <dbReference type="ARBA" id="ARBA00022989"/>
    </source>
</evidence>
<reference evidence="7 8" key="3">
    <citation type="journal article" date="2011" name="Genome Res.">
        <title>Chromosome and gene copy number variation allow major structural change between species and strains of Leishmania.</title>
        <authorList>
            <person name="Rogers M.B."/>
            <person name="Hilley J.D."/>
            <person name="Dickens N.J."/>
            <person name="Wilkes J."/>
            <person name="Bates P.A."/>
            <person name="Depledge D.P."/>
            <person name="Harris D."/>
            <person name="Her Y."/>
            <person name="Herzyk P."/>
            <person name="Imamura H."/>
            <person name="Otto T.D."/>
            <person name="Sanders M."/>
            <person name="Seeger K."/>
            <person name="Dujardin J.C."/>
            <person name="Berriman M."/>
            <person name="Smith D.F."/>
            <person name="Hertz-Fowler C."/>
            <person name="Mottram J.C."/>
        </authorList>
    </citation>
    <scope>NUCLEOTIDE SEQUENCE [LARGE SCALE GENOMIC DNA]</scope>
    <source>
        <strain evidence="7">Friedlin</strain>
        <strain evidence="8">MHOM/IL/81/Friedlin</strain>
    </source>
</reference>
<dbReference type="GeneID" id="5650920"/>
<evidence type="ECO:0000256" key="2">
    <source>
        <dbReference type="ARBA" id="ARBA00022692"/>
    </source>
</evidence>
<dbReference type="EMBL" id="FR796414">
    <property type="protein sequence ID" value="CAJ03561.1"/>
    <property type="molecule type" value="Genomic_DNA"/>
</dbReference>
<evidence type="ECO:0000256" key="1">
    <source>
        <dbReference type="ARBA" id="ARBA00004141"/>
    </source>
</evidence>
<dbReference type="VEuPathDB" id="TriTrypDB:LMJFC_180009800"/>
<dbReference type="KEGG" id="lma:LMJF_18_0400"/>
<sequence length="561" mass="61548">MALIVHVFSMAMVSLVVLVVQNSLLVVMTRFSRKSVDAAHNYHTSTLVMNQEIAKMIMCLVLYGLDDVYRQYRRDAASSNCANNAVHKMVGLEVDVLLLREDSVNDVERKACQAGDKEAQPLADEEPLEVHIHSSPVSLPQTMTVSNASGEGVRRVADEFGASHDAPGVPQVTSTHDSSKILGIAALFDRQPRQPPYLTSSDRPNNASANAKTRAAGHDEWSCSVDVPEKMRKRSFFMYRRMKTLCSLYCSMLSASVYKRDTLKLFVPAFLFNIQNFLIFIGLSNLDAVSFQIWSQTKLLSTAIFSVWLLGRKLSPMQWLSLVTLTAGVLGAQLGAPRASTEMLATAAPHLLHGTTTVPGLDRVGELRAGDDDESRGSALIGIAACVLSGLSSSYASVYFEKVVKTTSPTLSIRNIQLSLFGIPIAFVSMLILAVFPNWYSSVQCGQRVHWNIFSPPAAEARTLGTAKAYCPVRPFFFWQRYDHFLTWALVFIHALGGLLVAIVVKYADNILKGFATGIAVIVSGMMCSAIDRYELSLAFVLGAVFVIGSSIAFHTFEPKR</sequence>
<dbReference type="InterPro" id="IPR037185">
    <property type="entry name" value="EmrE-like"/>
</dbReference>
<dbReference type="STRING" id="5664.Q5QHQ6"/>
<proteinExistence type="predicted"/>
<feature type="transmembrane region" description="Helical" evidence="5">
    <location>
        <begin position="485"/>
        <end position="505"/>
    </location>
</feature>
<keyword evidence="8" id="KW-1185">Reference proteome</keyword>
<dbReference type="GO" id="GO:0022857">
    <property type="term" value="F:transmembrane transporter activity"/>
    <property type="evidence" value="ECO:0000318"/>
    <property type="project" value="GO_Central"/>
</dbReference>
<name>Q5QHQ6_LEIMA</name>
<dbReference type="GO" id="GO:0072334">
    <property type="term" value="P:UDP-galactose transmembrane transport"/>
    <property type="evidence" value="ECO:0000316"/>
    <property type="project" value="GeneDB"/>
</dbReference>
<feature type="transmembrane region" description="Helical" evidence="5">
    <location>
        <begin position="265"/>
        <end position="286"/>
    </location>
</feature>
<dbReference type="GO" id="GO:0005459">
    <property type="term" value="F:UDP-galactose transmembrane transporter activity"/>
    <property type="evidence" value="ECO:0000316"/>
    <property type="project" value="GeneDB"/>
</dbReference>
<dbReference type="VEuPathDB" id="TriTrypDB:LmjF.18.0400"/>
<feature type="transmembrane region" description="Helical" evidence="5">
    <location>
        <begin position="293"/>
        <end position="311"/>
    </location>
</feature>